<protein>
    <submittedName>
        <fullName evidence="1">Uncharacterized protein</fullName>
    </submittedName>
</protein>
<accession>A0ACB7GKP3</accession>
<gene>
    <name evidence="1" type="ORF">MANES_13G077278v8</name>
</gene>
<sequence>MSPRRINTFPELHRRFLCTHLKPLATPPPACPEQITFLVLHASFDEFHTLRNLISQDETPTASTTPQKSMLSLSDNHFLSVLKFHLLLNYTILVQLLALSPCYHPSEARPERRSLDNVNMFNIYGEEATSFSCFCTFGL</sequence>
<organism evidence="1 2">
    <name type="scientific">Manihot esculenta</name>
    <name type="common">Cassava</name>
    <name type="synonym">Jatropha manihot</name>
    <dbReference type="NCBI Taxonomy" id="3983"/>
    <lineage>
        <taxon>Eukaryota</taxon>
        <taxon>Viridiplantae</taxon>
        <taxon>Streptophyta</taxon>
        <taxon>Embryophyta</taxon>
        <taxon>Tracheophyta</taxon>
        <taxon>Spermatophyta</taxon>
        <taxon>Magnoliopsida</taxon>
        <taxon>eudicotyledons</taxon>
        <taxon>Gunneridae</taxon>
        <taxon>Pentapetalae</taxon>
        <taxon>rosids</taxon>
        <taxon>fabids</taxon>
        <taxon>Malpighiales</taxon>
        <taxon>Euphorbiaceae</taxon>
        <taxon>Crotonoideae</taxon>
        <taxon>Manihoteae</taxon>
        <taxon>Manihot</taxon>
    </lineage>
</organism>
<reference evidence="2" key="1">
    <citation type="journal article" date="2016" name="Nat. Biotechnol.">
        <title>Sequencing wild and cultivated cassava and related species reveals extensive interspecific hybridization and genetic diversity.</title>
        <authorList>
            <person name="Bredeson J.V."/>
            <person name="Lyons J.B."/>
            <person name="Prochnik S.E."/>
            <person name="Wu G.A."/>
            <person name="Ha C.M."/>
            <person name="Edsinger-Gonzales E."/>
            <person name="Grimwood J."/>
            <person name="Schmutz J."/>
            <person name="Rabbi I.Y."/>
            <person name="Egesi C."/>
            <person name="Nauluvula P."/>
            <person name="Lebot V."/>
            <person name="Ndunguru J."/>
            <person name="Mkamilo G."/>
            <person name="Bart R.S."/>
            <person name="Setter T.L."/>
            <person name="Gleadow R.M."/>
            <person name="Kulakow P."/>
            <person name="Ferguson M.E."/>
            <person name="Rounsley S."/>
            <person name="Rokhsar D.S."/>
        </authorList>
    </citation>
    <scope>NUCLEOTIDE SEQUENCE [LARGE SCALE GENOMIC DNA]</scope>
    <source>
        <strain evidence="2">cv. AM560-2</strain>
    </source>
</reference>
<evidence type="ECO:0000313" key="1">
    <source>
        <dbReference type="EMBL" id="KAG8640852.1"/>
    </source>
</evidence>
<name>A0ACB7GKP3_MANES</name>
<evidence type="ECO:0000313" key="2">
    <source>
        <dbReference type="Proteomes" id="UP000091857"/>
    </source>
</evidence>
<keyword evidence="2" id="KW-1185">Reference proteome</keyword>
<dbReference type="Proteomes" id="UP000091857">
    <property type="component" value="Chromosome 13"/>
</dbReference>
<comment type="caution">
    <text evidence="1">The sequence shown here is derived from an EMBL/GenBank/DDBJ whole genome shotgun (WGS) entry which is preliminary data.</text>
</comment>
<proteinExistence type="predicted"/>
<dbReference type="EMBL" id="CM004399">
    <property type="protein sequence ID" value="KAG8640852.1"/>
    <property type="molecule type" value="Genomic_DNA"/>
</dbReference>